<dbReference type="InterPro" id="IPR001087">
    <property type="entry name" value="GDSL"/>
</dbReference>
<keyword evidence="6" id="KW-0442">Lipid degradation</keyword>
<keyword evidence="5" id="KW-0378">Hydrolase</keyword>
<organism evidence="11 12">
    <name type="scientific">Ilex paraguariensis</name>
    <name type="common">yerba mate</name>
    <dbReference type="NCBI Taxonomy" id="185542"/>
    <lineage>
        <taxon>Eukaryota</taxon>
        <taxon>Viridiplantae</taxon>
        <taxon>Streptophyta</taxon>
        <taxon>Embryophyta</taxon>
        <taxon>Tracheophyta</taxon>
        <taxon>Spermatophyta</taxon>
        <taxon>Magnoliopsida</taxon>
        <taxon>eudicotyledons</taxon>
        <taxon>Gunneridae</taxon>
        <taxon>Pentapetalae</taxon>
        <taxon>asterids</taxon>
        <taxon>campanulids</taxon>
        <taxon>Aquifoliales</taxon>
        <taxon>Aquifoliaceae</taxon>
        <taxon>Ilex</taxon>
    </lineage>
</organism>
<dbReference type="PANTHER" id="PTHR45650">
    <property type="entry name" value="GDSL-LIKE LIPASE/ACYLHYDROLASE-RELATED"/>
    <property type="match status" value="1"/>
</dbReference>
<evidence type="ECO:0000256" key="7">
    <source>
        <dbReference type="ARBA" id="ARBA00023098"/>
    </source>
</evidence>
<sequence>MVAILDGGGLWFMVLLILQLSKGVKGSPQVAALYVFGDSLVDDGNNNNLNSMAKANYFPYGCDFDRGATGRFSNGKTFADFLGELLGVPSPPAFADPSTVGARILGGVNYASAAAGILDETGQHYGDRYSLSEQVVNFETTLRQLRTMMSGANLTQYLAKSVAVMVFGSNDYINNYLLPALYPSSNISSPSEFANILLNAYARQIVQTSELLRQFSSKFLIIFQRRSNHLPAILQQLLTIHPQLFSHSSVAIRPAPITNLVMAATLFNSSTPVILVAATSMPSLTIDNVEAIVTKDYGYDIEHKDYRCYDPITKRLRIFRHVQFWEHKAFNSVSKFPFNTFLYSPIFTNSSIDLFPNFFDAGNVSSSGDNSMTAPHDFGSPVYLIITSDPSEYNSTTTRRESGPSVGHVISPDPPESSSTLDVHRSNRIVTRSYPSLLARLGQDFSSSMTECPVSKATEALHSVGLRKFMLAGIGPLGCIPNQLATGRAQPGQCVDYINQMLGTFNEGLRSLVNKLNNGTPPGALFLYGNTYGALGDILNSPARYGKQLFHFTRRSLFNGSISLVRKHY</sequence>
<dbReference type="EMBL" id="CAUOFW020003625">
    <property type="protein sequence ID" value="CAK9161133.1"/>
    <property type="molecule type" value="Genomic_DNA"/>
</dbReference>
<name>A0ABC8SVA6_9AQUA</name>
<evidence type="ECO:0000259" key="10">
    <source>
        <dbReference type="Pfam" id="PF25597"/>
    </source>
</evidence>
<dbReference type="GO" id="GO:0016787">
    <property type="term" value="F:hydrolase activity"/>
    <property type="evidence" value="ECO:0007669"/>
    <property type="project" value="UniProtKB-KW"/>
</dbReference>
<gene>
    <name evidence="11" type="ORF">ILEXP_LOCUS29920</name>
</gene>
<accession>A0ABC8SVA6</accession>
<evidence type="ECO:0000256" key="6">
    <source>
        <dbReference type="ARBA" id="ARBA00022963"/>
    </source>
</evidence>
<evidence type="ECO:0000256" key="5">
    <source>
        <dbReference type="ARBA" id="ARBA00022801"/>
    </source>
</evidence>
<comment type="similarity">
    <text evidence="2">Belongs to the 'GDSL' lipolytic enzyme family.</text>
</comment>
<dbReference type="Proteomes" id="UP001642360">
    <property type="component" value="Unassembled WGS sequence"/>
</dbReference>
<feature type="region of interest" description="Disordered" evidence="8">
    <location>
        <begin position="394"/>
        <end position="422"/>
    </location>
</feature>
<evidence type="ECO:0000256" key="2">
    <source>
        <dbReference type="ARBA" id="ARBA00008668"/>
    </source>
</evidence>
<dbReference type="AlphaFoldDB" id="A0ABC8SVA6"/>
<dbReference type="GO" id="GO:0016042">
    <property type="term" value="P:lipid catabolic process"/>
    <property type="evidence" value="ECO:0007669"/>
    <property type="project" value="UniProtKB-KW"/>
</dbReference>
<comment type="subcellular location">
    <subcellularLocation>
        <location evidence="1">Secreted</location>
    </subcellularLocation>
</comment>
<proteinExistence type="inferred from homology"/>
<keyword evidence="3" id="KW-0964">Secreted</keyword>
<dbReference type="InterPro" id="IPR057670">
    <property type="entry name" value="SH3_retrovirus"/>
</dbReference>
<keyword evidence="4 9" id="KW-0732">Signal</keyword>
<dbReference type="Pfam" id="PF00657">
    <property type="entry name" value="Lipase_GDSL"/>
    <property type="match status" value="1"/>
</dbReference>
<evidence type="ECO:0000313" key="12">
    <source>
        <dbReference type="Proteomes" id="UP001642360"/>
    </source>
</evidence>
<evidence type="ECO:0000313" key="11">
    <source>
        <dbReference type="EMBL" id="CAK9161133.1"/>
    </source>
</evidence>
<evidence type="ECO:0000256" key="4">
    <source>
        <dbReference type="ARBA" id="ARBA00022729"/>
    </source>
</evidence>
<dbReference type="PANTHER" id="PTHR45650:SF8">
    <property type="entry name" value="GDSL ESTERASE_LIPASE"/>
    <property type="match status" value="1"/>
</dbReference>
<comment type="caution">
    <text evidence="11">The sequence shown here is derived from an EMBL/GenBank/DDBJ whole genome shotgun (WGS) entry which is preliminary data.</text>
</comment>
<reference evidence="11 12" key="1">
    <citation type="submission" date="2024-02" db="EMBL/GenBank/DDBJ databases">
        <authorList>
            <person name="Vignale AGUSTIN F."/>
            <person name="Sosa J E."/>
            <person name="Modenutti C."/>
        </authorList>
    </citation>
    <scope>NUCLEOTIDE SEQUENCE [LARGE SCALE GENOMIC DNA]</scope>
</reference>
<protein>
    <recommendedName>
        <fullName evidence="10">Retroviral polymerase SH3-like domain-containing protein</fullName>
    </recommendedName>
</protein>
<feature type="chain" id="PRO_5044850815" description="Retroviral polymerase SH3-like domain-containing protein" evidence="9">
    <location>
        <begin position="27"/>
        <end position="569"/>
    </location>
</feature>
<keyword evidence="7" id="KW-0443">Lipid metabolism</keyword>
<evidence type="ECO:0000256" key="3">
    <source>
        <dbReference type="ARBA" id="ARBA00022525"/>
    </source>
</evidence>
<evidence type="ECO:0000256" key="8">
    <source>
        <dbReference type="SAM" id="MobiDB-lite"/>
    </source>
</evidence>
<dbReference type="Pfam" id="PF25597">
    <property type="entry name" value="SH3_retrovirus"/>
    <property type="match status" value="1"/>
</dbReference>
<dbReference type="InterPro" id="IPR051238">
    <property type="entry name" value="GDSL_esterase/lipase"/>
</dbReference>
<dbReference type="GO" id="GO:0005576">
    <property type="term" value="C:extracellular region"/>
    <property type="evidence" value="ECO:0007669"/>
    <property type="project" value="UniProtKB-SubCell"/>
</dbReference>
<dbReference type="InterPro" id="IPR036514">
    <property type="entry name" value="SGNH_hydro_sf"/>
</dbReference>
<feature type="signal peptide" evidence="9">
    <location>
        <begin position="1"/>
        <end position="26"/>
    </location>
</feature>
<feature type="domain" description="Retroviral polymerase SH3-like" evidence="10">
    <location>
        <begin position="298"/>
        <end position="334"/>
    </location>
</feature>
<evidence type="ECO:0000256" key="1">
    <source>
        <dbReference type="ARBA" id="ARBA00004613"/>
    </source>
</evidence>
<evidence type="ECO:0000256" key="9">
    <source>
        <dbReference type="SAM" id="SignalP"/>
    </source>
</evidence>
<keyword evidence="12" id="KW-1185">Reference proteome</keyword>
<dbReference type="Gene3D" id="3.40.50.1110">
    <property type="entry name" value="SGNH hydrolase"/>
    <property type="match status" value="2"/>
</dbReference>